<protein>
    <submittedName>
        <fullName evidence="1">Uncharacterized protein</fullName>
    </submittedName>
</protein>
<dbReference type="EMBL" id="BK059106">
    <property type="protein sequence ID" value="DAE31315.1"/>
    <property type="molecule type" value="Genomic_DNA"/>
</dbReference>
<accession>A0A8S5RJG5</accession>
<proteinExistence type="predicted"/>
<organism evidence="1">
    <name type="scientific">virus sp. ctHG14</name>
    <dbReference type="NCBI Taxonomy" id="2827626"/>
    <lineage>
        <taxon>Viruses</taxon>
    </lineage>
</organism>
<sequence length="169" mass="19230">MARTSRRNRQQMWYSYQVGKAPGYLRDENGDIQYESYVGADGEVYFYTDDEGKKIPKESGEMEVLYSNPIKFWGTITSQLKNAIMRAWGSDSTNNYATLILAKHAKDSDGNELSLPFGARIWLHSEIKTKPNGSPDENSADYQVSGIMNEALNETSYYLQVLQQSEEKT</sequence>
<evidence type="ECO:0000313" key="1">
    <source>
        <dbReference type="EMBL" id="DAE31315.1"/>
    </source>
</evidence>
<name>A0A8S5RJG5_9VIRU</name>
<reference evidence="1" key="1">
    <citation type="journal article" date="2021" name="Proc. Natl. Acad. Sci. U.S.A.">
        <title>A Catalog of Tens of Thousands of Viruses from Human Metagenomes Reveals Hidden Associations with Chronic Diseases.</title>
        <authorList>
            <person name="Tisza M.J."/>
            <person name="Buck C.B."/>
        </authorList>
    </citation>
    <scope>NUCLEOTIDE SEQUENCE</scope>
    <source>
        <strain evidence="1">CtHG14</strain>
    </source>
</reference>